<dbReference type="InterPro" id="IPR051677">
    <property type="entry name" value="AfsR-DnrI-RedD_regulator"/>
</dbReference>
<dbReference type="InterPro" id="IPR005158">
    <property type="entry name" value="BTAD"/>
</dbReference>
<dbReference type="GO" id="GO:0006355">
    <property type="term" value="P:regulation of DNA-templated transcription"/>
    <property type="evidence" value="ECO:0007669"/>
    <property type="project" value="InterPro"/>
</dbReference>
<dbReference type="RefSeq" id="WP_147288795.1">
    <property type="nucleotide sequence ID" value="NZ_QQAZ01000001.1"/>
</dbReference>
<dbReference type="InterPro" id="IPR027417">
    <property type="entry name" value="P-loop_NTPase"/>
</dbReference>
<evidence type="ECO:0000313" key="10">
    <source>
        <dbReference type="Proteomes" id="UP000255355"/>
    </source>
</evidence>
<dbReference type="SUPFAM" id="SSF46894">
    <property type="entry name" value="C-terminal effector domain of the bipartite response regulators"/>
    <property type="match status" value="1"/>
</dbReference>
<keyword evidence="5" id="KW-0804">Transcription</keyword>
<dbReference type="InterPro" id="IPR016032">
    <property type="entry name" value="Sig_transdc_resp-reg_C-effctor"/>
</dbReference>
<dbReference type="PANTHER" id="PTHR35807">
    <property type="entry name" value="TRANSCRIPTIONAL REGULATOR REDD-RELATED"/>
    <property type="match status" value="1"/>
</dbReference>
<dbReference type="InterPro" id="IPR019734">
    <property type="entry name" value="TPR_rpt"/>
</dbReference>
<dbReference type="SMART" id="SM01043">
    <property type="entry name" value="BTAD"/>
    <property type="match status" value="1"/>
</dbReference>
<dbReference type="InterPro" id="IPR042197">
    <property type="entry name" value="Apaf_helical"/>
</dbReference>
<keyword evidence="10" id="KW-1185">Reference proteome</keyword>
<dbReference type="Proteomes" id="UP000255355">
    <property type="component" value="Unassembled WGS sequence"/>
</dbReference>
<evidence type="ECO:0000256" key="4">
    <source>
        <dbReference type="ARBA" id="ARBA00023125"/>
    </source>
</evidence>
<name>A0A370HF22_9NOCA</name>
<evidence type="ECO:0000256" key="5">
    <source>
        <dbReference type="ARBA" id="ARBA00023163"/>
    </source>
</evidence>
<evidence type="ECO:0000256" key="1">
    <source>
        <dbReference type="ARBA" id="ARBA00005820"/>
    </source>
</evidence>
<organism evidence="9 10">
    <name type="scientific">Nocardia mexicana</name>
    <dbReference type="NCBI Taxonomy" id="279262"/>
    <lineage>
        <taxon>Bacteria</taxon>
        <taxon>Bacillati</taxon>
        <taxon>Actinomycetota</taxon>
        <taxon>Actinomycetes</taxon>
        <taxon>Mycobacteriales</taxon>
        <taxon>Nocardiaceae</taxon>
        <taxon>Nocardia</taxon>
    </lineage>
</organism>
<protein>
    <submittedName>
        <fullName evidence="9">DNA-binding SARP family transcriptional activator</fullName>
    </submittedName>
</protein>
<dbReference type="PRINTS" id="PR00364">
    <property type="entry name" value="DISEASERSIST"/>
</dbReference>
<evidence type="ECO:0000256" key="2">
    <source>
        <dbReference type="ARBA" id="ARBA00022737"/>
    </source>
</evidence>
<dbReference type="Pfam" id="PF03704">
    <property type="entry name" value="BTAD"/>
    <property type="match status" value="1"/>
</dbReference>
<dbReference type="Gene3D" id="1.10.10.10">
    <property type="entry name" value="Winged helix-like DNA-binding domain superfamily/Winged helix DNA-binding domain"/>
    <property type="match status" value="2"/>
</dbReference>
<dbReference type="EMBL" id="QQAZ01000001">
    <property type="protein sequence ID" value="RDI55320.1"/>
    <property type="molecule type" value="Genomic_DNA"/>
</dbReference>
<dbReference type="PANTHER" id="PTHR35807:SF1">
    <property type="entry name" value="TRANSCRIPTIONAL REGULATOR REDD"/>
    <property type="match status" value="1"/>
</dbReference>
<dbReference type="AlphaFoldDB" id="A0A370HF22"/>
<reference evidence="9 10" key="1">
    <citation type="submission" date="2018-07" db="EMBL/GenBank/DDBJ databases">
        <title>Genomic Encyclopedia of Type Strains, Phase IV (KMG-IV): sequencing the most valuable type-strain genomes for metagenomic binning, comparative biology and taxonomic classification.</title>
        <authorList>
            <person name="Goeker M."/>
        </authorList>
    </citation>
    <scope>NUCLEOTIDE SEQUENCE [LARGE SCALE GENOMIC DNA]</scope>
    <source>
        <strain evidence="9 10">DSM 44952</strain>
    </source>
</reference>
<dbReference type="SMART" id="SM00028">
    <property type="entry name" value="TPR"/>
    <property type="match status" value="3"/>
</dbReference>
<dbReference type="SMART" id="SM00862">
    <property type="entry name" value="Trans_reg_C"/>
    <property type="match status" value="1"/>
</dbReference>
<dbReference type="STRING" id="1210089.GCA_001613165_02168"/>
<accession>A0A370HF22</accession>
<dbReference type="Pfam" id="PF00486">
    <property type="entry name" value="Trans_reg_C"/>
    <property type="match status" value="1"/>
</dbReference>
<keyword evidence="3" id="KW-0805">Transcription regulation</keyword>
<dbReference type="InterPro" id="IPR011990">
    <property type="entry name" value="TPR-like_helical_dom_sf"/>
</dbReference>
<gene>
    <name evidence="9" type="ORF">DFR68_101153</name>
</gene>
<dbReference type="GO" id="GO:0000160">
    <property type="term" value="P:phosphorelay signal transduction system"/>
    <property type="evidence" value="ECO:0007669"/>
    <property type="project" value="InterPro"/>
</dbReference>
<evidence type="ECO:0000256" key="6">
    <source>
        <dbReference type="PROSITE-ProRule" id="PRU00339"/>
    </source>
</evidence>
<comment type="similarity">
    <text evidence="1">Belongs to the AfsR/DnrI/RedD regulatory family.</text>
</comment>
<dbReference type="Gene3D" id="3.40.50.300">
    <property type="entry name" value="P-loop containing nucleotide triphosphate hydrolases"/>
    <property type="match status" value="1"/>
</dbReference>
<dbReference type="GO" id="GO:0003677">
    <property type="term" value="F:DNA binding"/>
    <property type="evidence" value="ECO:0007669"/>
    <property type="project" value="UniProtKB-UniRule"/>
</dbReference>
<evidence type="ECO:0000259" key="8">
    <source>
        <dbReference type="PROSITE" id="PS51755"/>
    </source>
</evidence>
<proteinExistence type="inferred from homology"/>
<comment type="caution">
    <text evidence="9">The sequence shown here is derived from an EMBL/GenBank/DDBJ whole genome shotgun (WGS) entry which is preliminary data.</text>
</comment>
<keyword evidence="2" id="KW-0677">Repeat</keyword>
<dbReference type="Gene3D" id="1.10.8.430">
    <property type="entry name" value="Helical domain of apoptotic protease-activating factors"/>
    <property type="match status" value="1"/>
</dbReference>
<evidence type="ECO:0000256" key="3">
    <source>
        <dbReference type="ARBA" id="ARBA00023015"/>
    </source>
</evidence>
<dbReference type="PROSITE" id="PS50005">
    <property type="entry name" value="TPR"/>
    <property type="match status" value="1"/>
</dbReference>
<feature type="domain" description="OmpR/PhoB-type" evidence="8">
    <location>
        <begin position="7"/>
        <end position="113"/>
    </location>
</feature>
<dbReference type="InterPro" id="IPR001867">
    <property type="entry name" value="OmpR/PhoB-type_DNA-bd"/>
</dbReference>
<dbReference type="InterPro" id="IPR036388">
    <property type="entry name" value="WH-like_DNA-bd_sf"/>
</dbReference>
<feature type="DNA-binding region" description="OmpR/PhoB-type" evidence="7">
    <location>
        <begin position="7"/>
        <end position="113"/>
    </location>
</feature>
<dbReference type="Gene3D" id="1.25.40.10">
    <property type="entry name" value="Tetratricopeptide repeat domain"/>
    <property type="match status" value="2"/>
</dbReference>
<keyword evidence="4 7" id="KW-0238">DNA-binding</keyword>
<dbReference type="GO" id="GO:0043531">
    <property type="term" value="F:ADP binding"/>
    <property type="evidence" value="ECO:0007669"/>
    <property type="project" value="InterPro"/>
</dbReference>
<feature type="repeat" description="TPR" evidence="6">
    <location>
        <begin position="781"/>
        <end position="814"/>
    </location>
</feature>
<dbReference type="Pfam" id="PF00931">
    <property type="entry name" value="NB-ARC"/>
    <property type="match status" value="1"/>
</dbReference>
<evidence type="ECO:0000313" key="9">
    <source>
        <dbReference type="EMBL" id="RDI55320.1"/>
    </source>
</evidence>
<dbReference type="OrthoDB" id="4569961at2"/>
<evidence type="ECO:0000256" key="7">
    <source>
        <dbReference type="PROSITE-ProRule" id="PRU01091"/>
    </source>
</evidence>
<dbReference type="SUPFAM" id="SSF48452">
    <property type="entry name" value="TPR-like"/>
    <property type="match status" value="3"/>
</dbReference>
<dbReference type="PROSITE" id="PS51755">
    <property type="entry name" value="OMPR_PHOB"/>
    <property type="match status" value="1"/>
</dbReference>
<dbReference type="SUPFAM" id="SSF52540">
    <property type="entry name" value="P-loop containing nucleoside triphosphate hydrolases"/>
    <property type="match status" value="1"/>
</dbReference>
<keyword evidence="6" id="KW-0802">TPR repeat</keyword>
<dbReference type="InterPro" id="IPR002182">
    <property type="entry name" value="NB-ARC"/>
</dbReference>
<dbReference type="CDD" id="cd15831">
    <property type="entry name" value="BTAD"/>
    <property type="match status" value="1"/>
</dbReference>
<dbReference type="Pfam" id="PF13424">
    <property type="entry name" value="TPR_12"/>
    <property type="match status" value="1"/>
</dbReference>
<sequence>MAARQGSGVDEVKPGVLRLSLLGPVEVWLGNRRLDIAAPQMMSALVILAAEPGRTLSKTQLAARLWADRPPASADNVLRNYVHALRRQFDTHGHAGAGAEWLASTRAGYRLGVPVDSDAGAVEELIAAAESDRNSGAVDAANEKLAAAQQLWRGDPLDGLPGPWADQERTRLRRLRSALDEAAIVVALELGRPAAAVSELEAQVAAEPHVERWHELLMIALYRSGRRVEALEVYRNARRMLADELGLEPGPRLVRLHQEFLSAEPTNSGAAPEAPSEFPPAGKEFEHPEPGLAQLPRDIADFVGRAELERELAELLIADSDRRPVVAITGMGGIGKTTLAVHLAHRVRDHYPDGVVYLDLGGMDEHPRSIDMLLAIAFRSIGVHPGELPRDPAERTEVWCNTVAGKRILLVLDNARDVDHVTPLLPGAGAAAGVLVTSRSSLAELFDARLVPLDVLTQDEALTLLERMVSASRVSREPEAAQEILRACGHLPLSLRIAGARLATRPAWRLAAVAQRVADERGRLAELAVGNTSVEMVFLASFRRLDPELARAFVLIAFSDAPDLSVDAIAALVDRDRAEAERLCETLVDLGMLQTPEFGRYRYHDLLRLFARRVADREHHREWPEALHRLVDFYLASAKNIVELRDPGMGTDYYADTDAAGQQFTDERGCTAWAMAERFGLVALYRQVADRPDVRTRSLAVDLALSLAVGGDVGEHQSQLAQALEVLSRAADADGDRRTMGRAQLAAGMARLVGMGDLGAGRAIREAGGVLLELGDLPGATITEIMLGTAMAYQGKADVAVDHFRRAIELVSQDWGGSQGIMWATIARAYCEARRWSEAVEAAERALVHARRVGSLRVESMALHELGFARLQLGDPAAAHELCGRALDAAHRDGRRHQEGWALARLAEVVLCSGDAESAVPIAEEAVRALTEVSATVRRLRAMQVYGLALAAVGRAGEAEPILDKVAQLSGRIGLAVPDVAAPRSTVAGAPPP</sequence>